<keyword evidence="2" id="KW-0342">GTP-binding</keyword>
<keyword evidence="1" id="KW-0547">Nucleotide-binding</keyword>
<dbReference type="SMART" id="SM00174">
    <property type="entry name" value="RHO"/>
    <property type="match status" value="1"/>
</dbReference>
<dbReference type="SUPFAM" id="SSF52540">
    <property type="entry name" value="P-loop containing nucleoside triphosphate hydrolases"/>
    <property type="match status" value="1"/>
</dbReference>
<dbReference type="Pfam" id="PF00071">
    <property type="entry name" value="Ras"/>
    <property type="match status" value="1"/>
</dbReference>
<keyword evidence="4" id="KW-1185">Reference proteome</keyword>
<organism evidence="3 4">
    <name type="scientific">Olpidium bornovanus</name>
    <dbReference type="NCBI Taxonomy" id="278681"/>
    <lineage>
        <taxon>Eukaryota</taxon>
        <taxon>Fungi</taxon>
        <taxon>Fungi incertae sedis</taxon>
        <taxon>Olpidiomycota</taxon>
        <taxon>Olpidiomycotina</taxon>
        <taxon>Olpidiomycetes</taxon>
        <taxon>Olpidiales</taxon>
        <taxon>Olpidiaceae</taxon>
        <taxon>Olpidium</taxon>
    </lineage>
</organism>
<dbReference type="Proteomes" id="UP000673691">
    <property type="component" value="Unassembled WGS sequence"/>
</dbReference>
<evidence type="ECO:0000256" key="2">
    <source>
        <dbReference type="ARBA" id="ARBA00023134"/>
    </source>
</evidence>
<dbReference type="InterPro" id="IPR003578">
    <property type="entry name" value="Small_GTPase_Rho"/>
</dbReference>
<protein>
    <submittedName>
        <fullName evidence="3">Uncharacterized protein</fullName>
    </submittedName>
</protein>
<dbReference type="PANTHER" id="PTHR24072">
    <property type="entry name" value="RHO FAMILY GTPASE"/>
    <property type="match status" value="1"/>
</dbReference>
<reference evidence="3 4" key="1">
    <citation type="journal article" name="Sci. Rep.">
        <title>Genome-scale phylogenetic analyses confirm Olpidium as the closest living zoosporic fungus to the non-flagellated, terrestrial fungi.</title>
        <authorList>
            <person name="Chang Y."/>
            <person name="Rochon D."/>
            <person name="Sekimoto S."/>
            <person name="Wang Y."/>
            <person name="Chovatia M."/>
            <person name="Sandor L."/>
            <person name="Salamov A."/>
            <person name="Grigoriev I.V."/>
            <person name="Stajich J.E."/>
            <person name="Spatafora J.W."/>
        </authorList>
    </citation>
    <scope>NUCLEOTIDE SEQUENCE [LARGE SCALE GENOMIC DNA]</scope>
    <source>
        <strain evidence="3">S191</strain>
    </source>
</reference>
<evidence type="ECO:0000313" key="3">
    <source>
        <dbReference type="EMBL" id="KAG5459927.1"/>
    </source>
</evidence>
<sequence length="55" mass="6517">MKYEKKIVEVALWDTAGQPDYDRLRPLAYPNADIILICFALNDRMMYINLMDKVH</sequence>
<dbReference type="GO" id="GO:0007264">
    <property type="term" value="P:small GTPase-mediated signal transduction"/>
    <property type="evidence" value="ECO:0007669"/>
    <property type="project" value="InterPro"/>
</dbReference>
<dbReference type="EMBL" id="JAEFCI010006053">
    <property type="protein sequence ID" value="KAG5459927.1"/>
    <property type="molecule type" value="Genomic_DNA"/>
</dbReference>
<dbReference type="Gene3D" id="3.40.50.300">
    <property type="entry name" value="P-loop containing nucleotide triphosphate hydrolases"/>
    <property type="match status" value="1"/>
</dbReference>
<dbReference type="OrthoDB" id="8830751at2759"/>
<gene>
    <name evidence="3" type="ORF">BJ554DRAFT_8094</name>
</gene>
<dbReference type="InterPro" id="IPR027417">
    <property type="entry name" value="P-loop_NTPase"/>
</dbReference>
<evidence type="ECO:0000313" key="4">
    <source>
        <dbReference type="Proteomes" id="UP000673691"/>
    </source>
</evidence>
<comment type="caution">
    <text evidence="3">The sequence shown here is derived from an EMBL/GenBank/DDBJ whole genome shotgun (WGS) entry which is preliminary data.</text>
</comment>
<accession>A0A8H7ZV98</accession>
<dbReference type="GO" id="GO:0005525">
    <property type="term" value="F:GTP binding"/>
    <property type="evidence" value="ECO:0007669"/>
    <property type="project" value="UniProtKB-KW"/>
</dbReference>
<proteinExistence type="predicted"/>
<dbReference type="GO" id="GO:0003924">
    <property type="term" value="F:GTPase activity"/>
    <property type="evidence" value="ECO:0007669"/>
    <property type="project" value="InterPro"/>
</dbReference>
<name>A0A8H7ZV98_9FUNG</name>
<dbReference type="InterPro" id="IPR001806">
    <property type="entry name" value="Small_GTPase"/>
</dbReference>
<dbReference type="AlphaFoldDB" id="A0A8H7ZV98"/>
<evidence type="ECO:0000256" key="1">
    <source>
        <dbReference type="ARBA" id="ARBA00022741"/>
    </source>
</evidence>